<feature type="compositionally biased region" description="Basic and acidic residues" evidence="4">
    <location>
        <begin position="135"/>
        <end position="154"/>
    </location>
</feature>
<gene>
    <name evidence="6" type="ORF">KIW84_035536</name>
</gene>
<dbReference type="GO" id="GO:0005634">
    <property type="term" value="C:nucleus"/>
    <property type="evidence" value="ECO:0007669"/>
    <property type="project" value="UniProtKB-SubCell"/>
</dbReference>
<dbReference type="CDD" id="cd00086">
    <property type="entry name" value="homeodomain"/>
    <property type="match status" value="1"/>
</dbReference>
<dbReference type="SMART" id="SM00389">
    <property type="entry name" value="HOX"/>
    <property type="match status" value="1"/>
</dbReference>
<name>A0A9D4Y3V7_PEA</name>
<dbReference type="GO" id="GO:0003677">
    <property type="term" value="F:DNA binding"/>
    <property type="evidence" value="ECO:0007669"/>
    <property type="project" value="UniProtKB-UniRule"/>
</dbReference>
<dbReference type="Gramene" id="Psat3g180920.1">
    <property type="protein sequence ID" value="Psat3g180920.1.cds"/>
    <property type="gene ID" value="Psat3g180920"/>
</dbReference>
<evidence type="ECO:0000256" key="1">
    <source>
        <dbReference type="ARBA" id="ARBA00004123"/>
    </source>
</evidence>
<dbReference type="PROSITE" id="PS50071">
    <property type="entry name" value="HOMEOBOX_2"/>
    <property type="match status" value="1"/>
</dbReference>
<comment type="caution">
    <text evidence="6">The sequence shown here is derived from an EMBL/GenBank/DDBJ whole genome shotgun (WGS) entry which is preliminary data.</text>
</comment>
<dbReference type="GO" id="GO:0003700">
    <property type="term" value="F:DNA-binding transcription factor activity"/>
    <property type="evidence" value="ECO:0007669"/>
    <property type="project" value="InterPro"/>
</dbReference>
<evidence type="ECO:0000256" key="4">
    <source>
        <dbReference type="SAM" id="MobiDB-lite"/>
    </source>
</evidence>
<comment type="subcellular location">
    <subcellularLocation>
        <location evidence="1 2 3">Nucleus</location>
    </subcellularLocation>
</comment>
<feature type="region of interest" description="Disordered" evidence="4">
    <location>
        <begin position="127"/>
        <end position="169"/>
    </location>
</feature>
<accession>A0A9D4Y3V7</accession>
<evidence type="ECO:0000313" key="7">
    <source>
        <dbReference type="Proteomes" id="UP001058974"/>
    </source>
</evidence>
<feature type="domain" description="Homeobox" evidence="5">
    <location>
        <begin position="67"/>
        <end position="132"/>
    </location>
</feature>
<dbReference type="Gene3D" id="1.10.10.60">
    <property type="entry name" value="Homeodomain-like"/>
    <property type="match status" value="1"/>
</dbReference>
<evidence type="ECO:0000313" key="6">
    <source>
        <dbReference type="EMBL" id="KAI5431388.1"/>
    </source>
</evidence>
<organism evidence="6 7">
    <name type="scientific">Pisum sativum</name>
    <name type="common">Garden pea</name>
    <name type="synonym">Lathyrus oleraceus</name>
    <dbReference type="NCBI Taxonomy" id="3888"/>
    <lineage>
        <taxon>Eukaryota</taxon>
        <taxon>Viridiplantae</taxon>
        <taxon>Streptophyta</taxon>
        <taxon>Embryophyta</taxon>
        <taxon>Tracheophyta</taxon>
        <taxon>Spermatophyta</taxon>
        <taxon>Magnoliopsida</taxon>
        <taxon>eudicotyledons</taxon>
        <taxon>Gunneridae</taxon>
        <taxon>Pentapetalae</taxon>
        <taxon>rosids</taxon>
        <taxon>fabids</taxon>
        <taxon>Fabales</taxon>
        <taxon>Fabaceae</taxon>
        <taxon>Papilionoideae</taxon>
        <taxon>50 kb inversion clade</taxon>
        <taxon>NPAAA clade</taxon>
        <taxon>Hologalegina</taxon>
        <taxon>IRL clade</taxon>
        <taxon>Fabeae</taxon>
        <taxon>Lathyrus</taxon>
    </lineage>
</organism>
<evidence type="ECO:0000259" key="5">
    <source>
        <dbReference type="PROSITE" id="PS50071"/>
    </source>
</evidence>
<feature type="DNA-binding region" description="Homeobox" evidence="2">
    <location>
        <begin position="69"/>
        <end position="133"/>
    </location>
</feature>
<keyword evidence="2 3" id="KW-0238">DNA-binding</keyword>
<sequence>MENFDMHCCNEKFRMTDEQVETLRKQIAVYTYISEQLIQRHTHSSSRQHLTNGARMRMFCDSRLIDKLSSKQRWKPTISQVQALEKIYAANPEAPNKETIKKITVDLSEHGKISESNVYNWFQNRRARSKKKKHSNVDAKSKVDSKDKIPKLNESDENLGHQNSPENSDFLPYFNLELDESFAIL</sequence>
<dbReference type="SUPFAM" id="SSF46689">
    <property type="entry name" value="Homeodomain-like"/>
    <property type="match status" value="1"/>
</dbReference>
<dbReference type="InterPro" id="IPR009057">
    <property type="entry name" value="Homeodomain-like_sf"/>
</dbReference>
<dbReference type="InterPro" id="IPR044559">
    <property type="entry name" value="WOX13-like"/>
</dbReference>
<dbReference type="Pfam" id="PF00046">
    <property type="entry name" value="Homeodomain"/>
    <property type="match status" value="1"/>
</dbReference>
<dbReference type="EMBL" id="JAMSHJ010000003">
    <property type="protein sequence ID" value="KAI5431388.1"/>
    <property type="molecule type" value="Genomic_DNA"/>
</dbReference>
<evidence type="ECO:0000256" key="2">
    <source>
        <dbReference type="PROSITE-ProRule" id="PRU00108"/>
    </source>
</evidence>
<evidence type="ECO:0000256" key="3">
    <source>
        <dbReference type="RuleBase" id="RU000682"/>
    </source>
</evidence>
<keyword evidence="2 3" id="KW-0539">Nucleus</keyword>
<dbReference type="PANTHER" id="PTHR46777">
    <property type="entry name" value="WUSCHEL-RELATED HOMEOBOX 13"/>
    <property type="match status" value="1"/>
</dbReference>
<dbReference type="AlphaFoldDB" id="A0A9D4Y3V7"/>
<reference evidence="6 7" key="1">
    <citation type="journal article" date="2022" name="Nat. Genet.">
        <title>Improved pea reference genome and pan-genome highlight genomic features and evolutionary characteristics.</title>
        <authorList>
            <person name="Yang T."/>
            <person name="Liu R."/>
            <person name="Luo Y."/>
            <person name="Hu S."/>
            <person name="Wang D."/>
            <person name="Wang C."/>
            <person name="Pandey M.K."/>
            <person name="Ge S."/>
            <person name="Xu Q."/>
            <person name="Li N."/>
            <person name="Li G."/>
            <person name="Huang Y."/>
            <person name="Saxena R.K."/>
            <person name="Ji Y."/>
            <person name="Li M."/>
            <person name="Yan X."/>
            <person name="He Y."/>
            <person name="Liu Y."/>
            <person name="Wang X."/>
            <person name="Xiang C."/>
            <person name="Varshney R.K."/>
            <person name="Ding H."/>
            <person name="Gao S."/>
            <person name="Zong X."/>
        </authorList>
    </citation>
    <scope>NUCLEOTIDE SEQUENCE [LARGE SCALE GENOMIC DNA]</scope>
    <source>
        <strain evidence="6 7">cv. Zhongwan 6</strain>
    </source>
</reference>
<dbReference type="PANTHER" id="PTHR46777:SF5">
    <property type="entry name" value="WUSCHEL-RELATED HOMEOBOX 13"/>
    <property type="match status" value="1"/>
</dbReference>
<protein>
    <recommendedName>
        <fullName evidence="5">Homeobox domain-containing protein</fullName>
    </recommendedName>
</protein>
<keyword evidence="2 3" id="KW-0371">Homeobox</keyword>
<dbReference type="Proteomes" id="UP001058974">
    <property type="component" value="Chromosome 3"/>
</dbReference>
<keyword evidence="7" id="KW-1185">Reference proteome</keyword>
<dbReference type="InterPro" id="IPR001356">
    <property type="entry name" value="HD"/>
</dbReference>
<dbReference type="Gramene" id="Psat03G0553600-T1">
    <property type="protein sequence ID" value="KAI5431388.1"/>
    <property type="gene ID" value="KIW84_035536"/>
</dbReference>
<proteinExistence type="predicted"/>